<name>A0ABQ2DCY6_9MICC</name>
<comment type="caution">
    <text evidence="1">The sequence shown here is derived from an EMBL/GenBank/DDBJ whole genome shotgun (WGS) entry which is preliminary data.</text>
</comment>
<reference evidence="2" key="1">
    <citation type="journal article" date="2019" name="Int. J. Syst. Evol. Microbiol.">
        <title>The Global Catalogue of Microorganisms (GCM) 10K type strain sequencing project: providing services to taxonomists for standard genome sequencing and annotation.</title>
        <authorList>
            <consortium name="The Broad Institute Genomics Platform"/>
            <consortium name="The Broad Institute Genome Sequencing Center for Infectious Disease"/>
            <person name="Wu L."/>
            <person name="Ma J."/>
        </authorList>
    </citation>
    <scope>NUCLEOTIDE SEQUENCE [LARGE SCALE GENOMIC DNA]</scope>
    <source>
        <strain evidence="2">CGMCC 1.3685</strain>
    </source>
</reference>
<organism evidence="1 2">
    <name type="scientific">Glutamicibacter ardleyensis</name>
    <dbReference type="NCBI Taxonomy" id="225894"/>
    <lineage>
        <taxon>Bacteria</taxon>
        <taxon>Bacillati</taxon>
        <taxon>Actinomycetota</taxon>
        <taxon>Actinomycetes</taxon>
        <taxon>Micrococcales</taxon>
        <taxon>Micrococcaceae</taxon>
        <taxon>Glutamicibacter</taxon>
    </lineage>
</organism>
<evidence type="ECO:0000313" key="1">
    <source>
        <dbReference type="EMBL" id="GGJ51667.1"/>
    </source>
</evidence>
<evidence type="ECO:0000313" key="2">
    <source>
        <dbReference type="Proteomes" id="UP000606115"/>
    </source>
</evidence>
<protein>
    <submittedName>
        <fullName evidence="1">Uncharacterized protein</fullName>
    </submittedName>
</protein>
<accession>A0ABQ2DCY6</accession>
<keyword evidence="2" id="KW-1185">Reference proteome</keyword>
<sequence length="73" mass="8294">MWICEAQISSLSSYLKALDSIPLGGGRIGEQVWPLISQPEQSTLTTMNYVVEFANLPLISFRVYFQYSSRITF</sequence>
<gene>
    <name evidence="1" type="ORF">GCM10007173_07790</name>
</gene>
<dbReference type="EMBL" id="BMKX01000001">
    <property type="protein sequence ID" value="GGJ51667.1"/>
    <property type="molecule type" value="Genomic_DNA"/>
</dbReference>
<dbReference type="Proteomes" id="UP000606115">
    <property type="component" value="Unassembled WGS sequence"/>
</dbReference>
<proteinExistence type="predicted"/>